<dbReference type="EMBL" id="QGQD01000001">
    <property type="protein sequence ID" value="TLD03023.1"/>
    <property type="molecule type" value="Genomic_DNA"/>
</dbReference>
<keyword evidence="2" id="KW-1185">Reference proteome</keyword>
<evidence type="ECO:0000313" key="2">
    <source>
        <dbReference type="Proteomes" id="UP000306509"/>
    </source>
</evidence>
<dbReference type="STRING" id="180332.GCA_000797495_02575"/>
<reference evidence="1 2" key="1">
    <citation type="journal article" date="2019" name="Anaerobe">
        <title>Detection of Robinsoniella peoriensis in multiple bone samples of a trauma patient.</title>
        <authorList>
            <person name="Schrottner P."/>
            <person name="Hartwich K."/>
            <person name="Bunk B."/>
            <person name="Schober I."/>
            <person name="Helbig S."/>
            <person name="Rudolph W.W."/>
            <person name="Gunzer F."/>
        </authorList>
    </citation>
    <scope>NUCLEOTIDE SEQUENCE [LARGE SCALE GENOMIC DNA]</scope>
    <source>
        <strain evidence="1 2">DSM 106044</strain>
    </source>
</reference>
<comment type="caution">
    <text evidence="1">The sequence shown here is derived from an EMBL/GenBank/DDBJ whole genome shotgun (WGS) entry which is preliminary data.</text>
</comment>
<sequence length="688" mass="78834">MIDRQLLLSRHNPHLVCASIESPLTVGNGEFAFTVDVTGLQTFYGEQKEAHVPLCTMSQWGWHTAPAGENRDIYFKPSQVVKTKYKNGDRIVSYASDCQPGNEEIYHWLRENPHRLNLCRLTFLWNGEEIPSSDITNVDQTLSLYEGIITSRFTICGYPAEVKTICAGEWDVLGIQVDSEALKTGELTVGIMFPYGSSDITASDWEHGQWHQTRIADGDCTDLKGMVHIHRILDRDQYHVMLNRESESVLTTDNSHCINLRNYGRILTFTIGFSAGKQVQIPDYEQVKSSSRREWKKFWDICGMIDLHRSKDKRALELERRIILSQYLLKLQSCGSMPPQETGLTCNSWYGKFHLEMYPWHCAWLPLWNQGDRLEKSLDWYRKHLQIAKENAAGNGYRGARWPKMVAYDGVDSPSFIAVLLIWQQPHIIYMLELLYQNGGGQKLLEEYWEVVKETADFMCDFTIWNEMTGYYDLPSPLIPAQEEHDPGTTKNPTFELEYWHFTLHIAARWAERLGKESENWIYTAEHMAPSSVKAGAYLACETCPATFEEWGRDHPSMTGAYGLIPGDRILKNRMKATLKKVFVCWDFTTMWGWDFAMMAMTAIRLNDPETAIDILLKDSPKNSYVISGNNYQAGRTDLPLYLPGNGSLLLAAAMMTAGYAGCRKTLPGFPENGMWEVEYENIHPFPY</sequence>
<dbReference type="SUPFAM" id="SSF48208">
    <property type="entry name" value="Six-hairpin glycosidases"/>
    <property type="match status" value="1"/>
</dbReference>
<dbReference type="InterPro" id="IPR012341">
    <property type="entry name" value="6hp_glycosidase-like_sf"/>
</dbReference>
<dbReference type="GO" id="GO:0005975">
    <property type="term" value="P:carbohydrate metabolic process"/>
    <property type="evidence" value="ECO:0007669"/>
    <property type="project" value="InterPro"/>
</dbReference>
<name>A0A4U8QG40_9FIRM</name>
<evidence type="ECO:0000313" key="1">
    <source>
        <dbReference type="EMBL" id="TLD03023.1"/>
    </source>
</evidence>
<dbReference type="PANTHER" id="PTHR11051">
    <property type="entry name" value="GLYCOSYL HYDROLASE-RELATED"/>
    <property type="match status" value="1"/>
</dbReference>
<proteinExistence type="predicted"/>
<dbReference type="RefSeq" id="WP_138001453.1">
    <property type="nucleotide sequence ID" value="NZ_QGQD01000001.1"/>
</dbReference>
<dbReference type="PANTHER" id="PTHR11051:SF8">
    <property type="entry name" value="PROTEIN-GLUCOSYLGALACTOSYLHYDROXYLYSINE GLUCOSIDASE"/>
    <property type="match status" value="1"/>
</dbReference>
<dbReference type="InterPro" id="IPR008928">
    <property type="entry name" value="6-hairpin_glycosidase_sf"/>
</dbReference>
<protein>
    <submittedName>
        <fullName evidence="1">Trehalose and maltose hydrolases (Possible phosphorylases)</fullName>
    </submittedName>
</protein>
<gene>
    <name evidence="1" type="ORF">DSM106044_00047</name>
</gene>
<dbReference type="Proteomes" id="UP000306509">
    <property type="component" value="Unassembled WGS sequence"/>
</dbReference>
<accession>A0A4U8QG40</accession>
<dbReference type="AlphaFoldDB" id="A0A4U8QG40"/>
<dbReference type="GO" id="GO:0004553">
    <property type="term" value="F:hydrolase activity, hydrolyzing O-glycosyl compounds"/>
    <property type="evidence" value="ECO:0007669"/>
    <property type="project" value="TreeGrafter"/>
</dbReference>
<keyword evidence="1" id="KW-0378">Hydrolase</keyword>
<dbReference type="Gene3D" id="1.50.10.10">
    <property type="match status" value="1"/>
</dbReference>
<organism evidence="1 2">
    <name type="scientific">Robinsoniella peoriensis</name>
    <dbReference type="NCBI Taxonomy" id="180332"/>
    <lineage>
        <taxon>Bacteria</taxon>
        <taxon>Bacillati</taxon>
        <taxon>Bacillota</taxon>
        <taxon>Clostridia</taxon>
        <taxon>Lachnospirales</taxon>
        <taxon>Lachnospiraceae</taxon>
        <taxon>Robinsoniella</taxon>
    </lineage>
</organism>